<evidence type="ECO:0000256" key="4">
    <source>
        <dbReference type="ARBA" id="ARBA00017871"/>
    </source>
</evidence>
<evidence type="ECO:0000259" key="7">
    <source>
        <dbReference type="Pfam" id="PF01593"/>
    </source>
</evidence>
<dbReference type="InterPro" id="IPR002937">
    <property type="entry name" value="Amino_oxidase"/>
</dbReference>
<comment type="catalytic activity">
    <reaction evidence="6">
        <text>L-tryptophan + O2 = indole-3-acetamide + CO2 + H2O</text>
        <dbReference type="Rhea" id="RHEA:16165"/>
        <dbReference type="ChEBI" id="CHEBI:15377"/>
        <dbReference type="ChEBI" id="CHEBI:15379"/>
        <dbReference type="ChEBI" id="CHEBI:16031"/>
        <dbReference type="ChEBI" id="CHEBI:16526"/>
        <dbReference type="ChEBI" id="CHEBI:57912"/>
        <dbReference type="EC" id="1.13.12.3"/>
    </reaction>
</comment>
<dbReference type="SUPFAM" id="SSF54373">
    <property type="entry name" value="FAD-linked reductases, C-terminal domain"/>
    <property type="match status" value="1"/>
</dbReference>
<feature type="domain" description="Amine oxidase" evidence="7">
    <location>
        <begin position="9"/>
        <end position="77"/>
    </location>
</feature>
<dbReference type="Gene3D" id="3.50.50.60">
    <property type="entry name" value="FAD/NAD(P)-binding domain"/>
    <property type="match status" value="1"/>
</dbReference>
<dbReference type="GO" id="GO:0050361">
    <property type="term" value="F:tryptophan 2-monooxygenase activity"/>
    <property type="evidence" value="ECO:0007669"/>
    <property type="project" value="UniProtKB-EC"/>
</dbReference>
<dbReference type="EMBL" id="CP011125">
    <property type="protein sequence ID" value="AKF05038.1"/>
    <property type="molecule type" value="Genomic_DNA"/>
</dbReference>
<dbReference type="PANTHER" id="PTHR10742:SF410">
    <property type="entry name" value="LYSINE-SPECIFIC HISTONE DEMETHYLASE 2"/>
    <property type="match status" value="1"/>
</dbReference>
<comment type="similarity">
    <text evidence="2">Belongs to the tryptophan 2-monooxygenase family.</text>
</comment>
<sequence>MVVIGAGAAGLAAAETLREAGCHVLVLEARDRIGGRIWTHHEPSLRAPIELGAEWVHGEAPGTRALAARAGAEIVDVRGQALRAHDGHVTDGSSYWRRVQRVMSSLDARRVPDGPVGEGIDRAEVDEDARVEARRYVESFHAADLATASERAIARAEAVEGRGTPARTATGYDTIVRTLAASLGRDALRLGAQVRCVSWSRGRVGVALDGGPPIGARAAVIAVPIGVLRARALVIDPEPPRVRRGLDAIEPGHAVRVTLALRRPIGELVQHPDATFVFTDDDALPVWWTPHPLDAPLVVGWRGGPAARALLAGGLDVLEARAIVALQRMLGTTARDARALVERVWAHDWSGDPFALGAYSFVRAGGIDAADAMGGVIDGTIVVAGEHVAGGSIGTVEGAIASGRRAAGELLRALGASVEVAPRAP</sequence>
<organism evidence="8 9">
    <name type="scientific">Sandaracinus amylolyticus</name>
    <dbReference type="NCBI Taxonomy" id="927083"/>
    <lineage>
        <taxon>Bacteria</taxon>
        <taxon>Pseudomonadati</taxon>
        <taxon>Myxococcota</taxon>
        <taxon>Polyangia</taxon>
        <taxon>Polyangiales</taxon>
        <taxon>Sandaracinaceae</taxon>
        <taxon>Sandaracinus</taxon>
    </lineage>
</organism>
<dbReference type="EC" id="1.13.12.3" evidence="3"/>
<reference evidence="8 9" key="1">
    <citation type="submission" date="2015-03" db="EMBL/GenBank/DDBJ databases">
        <title>Genome assembly of Sandaracinus amylolyticus DSM 53668.</title>
        <authorList>
            <person name="Sharma G."/>
            <person name="Subramanian S."/>
        </authorList>
    </citation>
    <scope>NUCLEOTIDE SEQUENCE [LARGE SCALE GENOMIC DNA]</scope>
    <source>
        <strain evidence="8 9">DSM 53668</strain>
    </source>
</reference>
<comment type="pathway">
    <text evidence="1">Plant hormone metabolism; auxin biosynthesis.</text>
</comment>
<dbReference type="STRING" id="927083.DB32_002187"/>
<accession>A0A0F6YGS7</accession>
<dbReference type="PANTHER" id="PTHR10742">
    <property type="entry name" value="FLAVIN MONOAMINE OXIDASE"/>
    <property type="match status" value="1"/>
</dbReference>
<dbReference type="InterPro" id="IPR050281">
    <property type="entry name" value="Flavin_monoamine_oxidase"/>
</dbReference>
<dbReference type="SUPFAM" id="SSF51905">
    <property type="entry name" value="FAD/NAD(P)-binding domain"/>
    <property type="match status" value="1"/>
</dbReference>
<evidence type="ECO:0000256" key="5">
    <source>
        <dbReference type="ARBA" id="ARBA00023070"/>
    </source>
</evidence>
<keyword evidence="9" id="KW-1185">Reference proteome</keyword>
<evidence type="ECO:0000313" key="9">
    <source>
        <dbReference type="Proteomes" id="UP000034883"/>
    </source>
</evidence>
<dbReference type="Proteomes" id="UP000034883">
    <property type="component" value="Chromosome"/>
</dbReference>
<feature type="domain" description="Amine oxidase" evidence="7">
    <location>
        <begin position="130"/>
        <end position="411"/>
    </location>
</feature>
<keyword evidence="5" id="KW-0073">Auxin biosynthesis</keyword>
<evidence type="ECO:0000256" key="3">
    <source>
        <dbReference type="ARBA" id="ARBA00012535"/>
    </source>
</evidence>
<evidence type="ECO:0000256" key="2">
    <source>
        <dbReference type="ARBA" id="ARBA00005833"/>
    </source>
</evidence>
<dbReference type="AlphaFoldDB" id="A0A0F6YGS7"/>
<dbReference type="KEGG" id="samy:DB32_002187"/>
<proteinExistence type="inferred from homology"/>
<dbReference type="InterPro" id="IPR036188">
    <property type="entry name" value="FAD/NAD-bd_sf"/>
</dbReference>
<evidence type="ECO:0000313" key="8">
    <source>
        <dbReference type="EMBL" id="AKF05038.1"/>
    </source>
</evidence>
<dbReference type="GO" id="GO:0009851">
    <property type="term" value="P:auxin biosynthetic process"/>
    <property type="evidence" value="ECO:0007669"/>
    <property type="project" value="UniProtKB-KW"/>
</dbReference>
<dbReference type="Pfam" id="PF01593">
    <property type="entry name" value="Amino_oxidase"/>
    <property type="match status" value="2"/>
</dbReference>
<name>A0A0F6YGS7_9BACT</name>
<gene>
    <name evidence="8" type="ORF">DB32_002187</name>
</gene>
<protein>
    <recommendedName>
        <fullName evidence="4">Tryptophan 2-monooxygenase</fullName>
        <ecNumber evidence="3">1.13.12.3</ecNumber>
    </recommendedName>
</protein>
<evidence type="ECO:0000256" key="1">
    <source>
        <dbReference type="ARBA" id="ARBA00004814"/>
    </source>
</evidence>
<evidence type="ECO:0000256" key="6">
    <source>
        <dbReference type="ARBA" id="ARBA00047321"/>
    </source>
</evidence>